<evidence type="ECO:0000313" key="2">
    <source>
        <dbReference type="Proteomes" id="UP000321058"/>
    </source>
</evidence>
<sequence length="64" mass="7247">MTDAKTPPTLEEFRARAALTGLPLTAEDLEHLHKGYVGLLQLMERIPTHWAWAAEPPHVFRADE</sequence>
<dbReference type="AlphaFoldDB" id="A0A512NNV4"/>
<proteinExistence type="predicted"/>
<organism evidence="1 2">
    <name type="scientific">Reyranella soli</name>
    <dbReference type="NCBI Taxonomy" id="1230389"/>
    <lineage>
        <taxon>Bacteria</taxon>
        <taxon>Pseudomonadati</taxon>
        <taxon>Pseudomonadota</taxon>
        <taxon>Alphaproteobacteria</taxon>
        <taxon>Hyphomicrobiales</taxon>
        <taxon>Reyranellaceae</taxon>
        <taxon>Reyranella</taxon>
    </lineage>
</organism>
<dbReference type="RefSeq" id="WP_147155953.1">
    <property type="nucleotide sequence ID" value="NZ_BKAJ01000172.1"/>
</dbReference>
<dbReference type="OrthoDB" id="7376212at2"/>
<gene>
    <name evidence="1" type="ORF">RSO01_77780</name>
</gene>
<comment type="caution">
    <text evidence="1">The sequence shown here is derived from an EMBL/GenBank/DDBJ whole genome shotgun (WGS) entry which is preliminary data.</text>
</comment>
<evidence type="ECO:0000313" key="1">
    <source>
        <dbReference type="EMBL" id="GEP60612.1"/>
    </source>
</evidence>
<keyword evidence="2" id="KW-1185">Reference proteome</keyword>
<dbReference type="Proteomes" id="UP000321058">
    <property type="component" value="Unassembled WGS sequence"/>
</dbReference>
<protein>
    <submittedName>
        <fullName evidence="1">Uncharacterized protein</fullName>
    </submittedName>
</protein>
<dbReference type="EMBL" id="BKAJ01000172">
    <property type="protein sequence ID" value="GEP60612.1"/>
    <property type="molecule type" value="Genomic_DNA"/>
</dbReference>
<name>A0A512NNV4_9HYPH</name>
<reference evidence="1 2" key="1">
    <citation type="submission" date="2019-07" db="EMBL/GenBank/DDBJ databases">
        <title>Whole genome shotgun sequence of Reyranella soli NBRC 108950.</title>
        <authorList>
            <person name="Hosoyama A."/>
            <person name="Uohara A."/>
            <person name="Ohji S."/>
            <person name="Ichikawa N."/>
        </authorList>
    </citation>
    <scope>NUCLEOTIDE SEQUENCE [LARGE SCALE GENOMIC DNA]</scope>
    <source>
        <strain evidence="1 2">NBRC 108950</strain>
    </source>
</reference>
<accession>A0A512NNV4</accession>